<dbReference type="InterPro" id="IPR025164">
    <property type="entry name" value="Toastrack_DUF4097"/>
</dbReference>
<reference evidence="3 4" key="2">
    <citation type="submission" date="2019-01" db="EMBL/GenBank/DDBJ databases">
        <title>Tautonia sociabilis, a novel thermotolerant planctomycete of Isosphaeraceae family, isolated from a 4000 m deep subterranean habitat.</title>
        <authorList>
            <person name="Kovaleva O.L."/>
            <person name="Elcheninov A.G."/>
            <person name="Van Heerden E."/>
            <person name="Toshchakov S.V."/>
            <person name="Novikov A."/>
            <person name="Bonch-Osmolovskaya E.A."/>
            <person name="Kublanov I.V."/>
        </authorList>
    </citation>
    <scope>NUCLEOTIDE SEQUENCE [LARGE SCALE GENOMIC DNA]</scope>
    <source>
        <strain evidence="3 4">GM2012</strain>
    </source>
</reference>
<evidence type="ECO:0000313" key="4">
    <source>
        <dbReference type="Proteomes" id="UP000280296"/>
    </source>
</evidence>
<evidence type="ECO:0000256" key="1">
    <source>
        <dbReference type="SAM" id="MobiDB-lite"/>
    </source>
</evidence>
<feature type="domain" description="DUF4097" evidence="2">
    <location>
        <begin position="181"/>
        <end position="325"/>
    </location>
</feature>
<reference evidence="3 4" key="1">
    <citation type="submission" date="2018-12" db="EMBL/GenBank/DDBJ databases">
        <authorList>
            <person name="Toschakov S.V."/>
        </authorList>
    </citation>
    <scope>NUCLEOTIDE SEQUENCE [LARGE SCALE GENOMIC DNA]</scope>
    <source>
        <strain evidence="3 4">GM2012</strain>
    </source>
</reference>
<comment type="caution">
    <text evidence="3">The sequence shown here is derived from an EMBL/GenBank/DDBJ whole genome shotgun (WGS) entry which is preliminary data.</text>
</comment>
<organism evidence="3 4">
    <name type="scientific">Tautonia sociabilis</name>
    <dbReference type="NCBI Taxonomy" id="2080755"/>
    <lineage>
        <taxon>Bacteria</taxon>
        <taxon>Pseudomonadati</taxon>
        <taxon>Planctomycetota</taxon>
        <taxon>Planctomycetia</taxon>
        <taxon>Isosphaerales</taxon>
        <taxon>Isosphaeraceae</taxon>
        <taxon>Tautonia</taxon>
    </lineage>
</organism>
<dbReference type="Proteomes" id="UP000280296">
    <property type="component" value="Unassembled WGS sequence"/>
</dbReference>
<keyword evidence="4" id="KW-1185">Reference proteome</keyword>
<protein>
    <recommendedName>
        <fullName evidence="2">DUF4097 domain-containing protein</fullName>
    </recommendedName>
</protein>
<dbReference type="EMBL" id="RYZH01000045">
    <property type="protein sequence ID" value="RUL84902.1"/>
    <property type="molecule type" value="Genomic_DNA"/>
</dbReference>
<sequence>MTRSPDDGRAEAMCRTRRCSTDGIRFLDEMPAAPPSGPKPASPSPAPRPSRPKREKPVGVIAFLAVLGIGIALKSGGTADSVEVREVFEDRVEVGASPRVAVESVDGSIEIGRGAPGEVSYRVEASADGPSEEEARRSLRLIRPVVDRLGDAVRVRVDRHAAPEGWSGRATIRLKVPADAQVRILAGNGRVRIKDVVGSIAAKTTNGRIEVEDAAGPIVLQSTNGSIRCEATDALVSAETSNGAIVFEGSLAPGSSRLISRNGSVTLRLPVGSDVRIDADSRNGQVDSDFPLVRREDDVAAALVSHSTEPSRRVALRTANGAIRVEAD</sequence>
<feature type="compositionally biased region" description="Pro residues" evidence="1">
    <location>
        <begin position="32"/>
        <end position="49"/>
    </location>
</feature>
<dbReference type="Pfam" id="PF13349">
    <property type="entry name" value="DUF4097"/>
    <property type="match status" value="1"/>
</dbReference>
<gene>
    <name evidence="3" type="ORF">TsocGM_19715</name>
</gene>
<evidence type="ECO:0000259" key="2">
    <source>
        <dbReference type="Pfam" id="PF13349"/>
    </source>
</evidence>
<name>A0A432MFE5_9BACT</name>
<dbReference type="AlphaFoldDB" id="A0A432MFE5"/>
<accession>A0A432MFE5</accession>
<feature type="region of interest" description="Disordered" evidence="1">
    <location>
        <begin position="20"/>
        <end position="55"/>
    </location>
</feature>
<proteinExistence type="predicted"/>
<evidence type="ECO:0000313" key="3">
    <source>
        <dbReference type="EMBL" id="RUL84902.1"/>
    </source>
</evidence>